<evidence type="ECO:0000256" key="7">
    <source>
        <dbReference type="ARBA" id="ARBA00022490"/>
    </source>
</evidence>
<keyword evidence="19" id="KW-1185">Reference proteome</keyword>
<gene>
    <name evidence="18" type="ORF">CBOVIS_LOCUS12373</name>
</gene>
<dbReference type="Gene3D" id="3.30.56.10">
    <property type="match status" value="2"/>
</dbReference>
<dbReference type="GO" id="GO:0005524">
    <property type="term" value="F:ATP binding"/>
    <property type="evidence" value="ECO:0007669"/>
    <property type="project" value="UniProtKB-KW"/>
</dbReference>
<keyword evidence="12" id="KW-0460">Magnesium</keyword>
<evidence type="ECO:0000256" key="1">
    <source>
        <dbReference type="ARBA" id="ARBA00001946"/>
    </source>
</evidence>
<evidence type="ECO:0000313" key="19">
    <source>
        <dbReference type="Proteomes" id="UP000494206"/>
    </source>
</evidence>
<evidence type="ECO:0000256" key="15">
    <source>
        <dbReference type="ARBA" id="ARBA00033189"/>
    </source>
</evidence>
<dbReference type="EC" id="6.1.1.20" evidence="5"/>
<dbReference type="Gene3D" id="3.50.40.10">
    <property type="entry name" value="Phenylalanyl-trna Synthetase, Chain B, domain 3"/>
    <property type="match status" value="1"/>
</dbReference>
<dbReference type="Pfam" id="PF03483">
    <property type="entry name" value="B3_4"/>
    <property type="match status" value="1"/>
</dbReference>
<evidence type="ECO:0000256" key="10">
    <source>
        <dbReference type="ARBA" id="ARBA00022741"/>
    </source>
</evidence>
<dbReference type="InterPro" id="IPR020825">
    <property type="entry name" value="Phe-tRNA_synthase-like_B3/B4"/>
</dbReference>
<dbReference type="InterPro" id="IPR004531">
    <property type="entry name" value="Phe-tRNA-synth_IIc_bsu_arc_euk"/>
</dbReference>
<keyword evidence="10" id="KW-0547">Nucleotide-binding</keyword>
<proteinExistence type="inferred from homology"/>
<dbReference type="Pfam" id="PF03484">
    <property type="entry name" value="B5"/>
    <property type="match status" value="1"/>
</dbReference>
<evidence type="ECO:0000256" key="2">
    <source>
        <dbReference type="ARBA" id="ARBA00004496"/>
    </source>
</evidence>
<dbReference type="SMART" id="SM00874">
    <property type="entry name" value="B5"/>
    <property type="match status" value="1"/>
</dbReference>
<dbReference type="PANTHER" id="PTHR10947:SF0">
    <property type="entry name" value="PHENYLALANINE--TRNA LIGASE BETA SUBUNIT"/>
    <property type="match status" value="1"/>
</dbReference>
<keyword evidence="7" id="KW-0963">Cytoplasm</keyword>
<comment type="subunit">
    <text evidence="4">Tetramer of two alpha and two beta subunits.</text>
</comment>
<evidence type="ECO:0000256" key="9">
    <source>
        <dbReference type="ARBA" id="ARBA00022723"/>
    </source>
</evidence>
<dbReference type="Pfam" id="PF17759">
    <property type="entry name" value="tRNA_synthFbeta"/>
    <property type="match status" value="1"/>
</dbReference>
<organism evidence="18 19">
    <name type="scientific">Caenorhabditis bovis</name>
    <dbReference type="NCBI Taxonomy" id="2654633"/>
    <lineage>
        <taxon>Eukaryota</taxon>
        <taxon>Metazoa</taxon>
        <taxon>Ecdysozoa</taxon>
        <taxon>Nematoda</taxon>
        <taxon>Chromadorea</taxon>
        <taxon>Rhabditida</taxon>
        <taxon>Rhabditina</taxon>
        <taxon>Rhabditomorpha</taxon>
        <taxon>Rhabditoidea</taxon>
        <taxon>Rhabditidae</taxon>
        <taxon>Peloderinae</taxon>
        <taxon>Caenorhabditis</taxon>
    </lineage>
</organism>
<dbReference type="SUPFAM" id="SSF55681">
    <property type="entry name" value="Class II aaRS and biotin synthetases"/>
    <property type="match status" value="1"/>
</dbReference>
<dbReference type="EMBL" id="CADEPM010000012">
    <property type="protein sequence ID" value="CAB3410924.1"/>
    <property type="molecule type" value="Genomic_DNA"/>
</dbReference>
<dbReference type="InterPro" id="IPR005146">
    <property type="entry name" value="B3/B4_tRNA-bd"/>
</dbReference>
<dbReference type="Proteomes" id="UP000494206">
    <property type="component" value="Unassembled WGS sequence"/>
</dbReference>
<evidence type="ECO:0000256" key="3">
    <source>
        <dbReference type="ARBA" id="ARBA00007438"/>
    </source>
</evidence>
<accession>A0A8S1FEC1</accession>
<dbReference type="FunFam" id="3.30.56.10:FF:000008">
    <property type="entry name" value="Phenylalanyl-tRNA synthetase subunit beta"/>
    <property type="match status" value="1"/>
</dbReference>
<evidence type="ECO:0000256" key="14">
    <source>
        <dbReference type="ARBA" id="ARBA00023146"/>
    </source>
</evidence>
<feature type="domain" description="B5" evidence="17">
    <location>
        <begin position="304"/>
        <end position="380"/>
    </location>
</feature>
<dbReference type="FunFam" id="3.30.930.10:FF:000032">
    <property type="entry name" value="Phenylalanine--tRNA ligase beta subunit"/>
    <property type="match status" value="1"/>
</dbReference>
<dbReference type="SUPFAM" id="SSF56037">
    <property type="entry name" value="PheT/TilS domain"/>
    <property type="match status" value="1"/>
</dbReference>
<keyword evidence="11" id="KW-0067">ATP-binding</keyword>
<dbReference type="GO" id="GO:0000287">
    <property type="term" value="F:magnesium ion binding"/>
    <property type="evidence" value="ECO:0007669"/>
    <property type="project" value="InterPro"/>
</dbReference>
<reference evidence="18 19" key="1">
    <citation type="submission" date="2020-04" db="EMBL/GenBank/DDBJ databases">
        <authorList>
            <person name="Laetsch R D."/>
            <person name="Stevens L."/>
            <person name="Kumar S."/>
            <person name="Blaxter L. M."/>
        </authorList>
    </citation>
    <scope>NUCLEOTIDE SEQUENCE [LARGE SCALE GENOMIC DNA]</scope>
</reference>
<dbReference type="InterPro" id="IPR045060">
    <property type="entry name" value="Phe-tRNA-ligase_IIc_bsu"/>
</dbReference>
<protein>
    <recommendedName>
        <fullName evidence="6">Phenylalanine--tRNA ligase beta subunit</fullName>
        <ecNumber evidence="5">6.1.1.20</ecNumber>
    </recommendedName>
    <alternativeName>
        <fullName evidence="15">Phenylalanyl-tRNA synthetase beta subunit</fullName>
    </alternativeName>
</protein>
<dbReference type="PROSITE" id="PS51483">
    <property type="entry name" value="B5"/>
    <property type="match status" value="1"/>
</dbReference>
<comment type="similarity">
    <text evidence="3">Belongs to the phenylalanyl-tRNA synthetase beta subunit family. Type 2 subfamily.</text>
</comment>
<dbReference type="InterPro" id="IPR041616">
    <property type="entry name" value="PheRS_beta_core"/>
</dbReference>
<dbReference type="InterPro" id="IPR045864">
    <property type="entry name" value="aa-tRNA-synth_II/BPL/LPL"/>
</dbReference>
<dbReference type="AlphaFoldDB" id="A0A8S1FEC1"/>
<dbReference type="GO" id="GO:0003723">
    <property type="term" value="F:RNA binding"/>
    <property type="evidence" value="ECO:0007669"/>
    <property type="project" value="InterPro"/>
</dbReference>
<evidence type="ECO:0000256" key="12">
    <source>
        <dbReference type="ARBA" id="ARBA00022842"/>
    </source>
</evidence>
<dbReference type="GO" id="GO:0009328">
    <property type="term" value="C:phenylalanine-tRNA ligase complex"/>
    <property type="evidence" value="ECO:0007669"/>
    <property type="project" value="TreeGrafter"/>
</dbReference>
<evidence type="ECO:0000256" key="4">
    <source>
        <dbReference type="ARBA" id="ARBA00011209"/>
    </source>
</evidence>
<evidence type="ECO:0000313" key="18">
    <source>
        <dbReference type="EMBL" id="CAB3410924.1"/>
    </source>
</evidence>
<dbReference type="NCBIfam" id="TIGR00471">
    <property type="entry name" value="pheT_arch"/>
    <property type="match status" value="1"/>
</dbReference>
<dbReference type="Pfam" id="PF18262">
    <property type="entry name" value="PhetRS_B1"/>
    <property type="match status" value="1"/>
</dbReference>
<dbReference type="InterPro" id="IPR009061">
    <property type="entry name" value="DNA-bd_dom_put_sf"/>
</dbReference>
<dbReference type="Gene3D" id="3.30.930.10">
    <property type="entry name" value="Bira Bifunctional Protein, Domain 2"/>
    <property type="match status" value="1"/>
</dbReference>
<evidence type="ECO:0000259" key="17">
    <source>
        <dbReference type="PROSITE" id="PS51483"/>
    </source>
</evidence>
<comment type="subcellular location">
    <subcellularLocation>
        <location evidence="2">Cytoplasm</location>
    </subcellularLocation>
</comment>
<evidence type="ECO:0000256" key="8">
    <source>
        <dbReference type="ARBA" id="ARBA00022598"/>
    </source>
</evidence>
<dbReference type="PANTHER" id="PTHR10947">
    <property type="entry name" value="PHENYLALANYL-TRNA SYNTHETASE BETA CHAIN AND LEUCINE-RICH REPEAT-CONTAINING PROTEIN 47"/>
    <property type="match status" value="1"/>
</dbReference>
<dbReference type="InterPro" id="IPR040659">
    <property type="entry name" value="PhetRS_B1"/>
</dbReference>
<dbReference type="SUPFAM" id="SSF46955">
    <property type="entry name" value="Putative DNA-binding domain"/>
    <property type="match status" value="2"/>
</dbReference>
<keyword evidence="8" id="KW-0436">Ligase</keyword>
<dbReference type="GO" id="GO:0006432">
    <property type="term" value="P:phenylalanyl-tRNA aminoacylation"/>
    <property type="evidence" value="ECO:0007669"/>
    <property type="project" value="InterPro"/>
</dbReference>
<evidence type="ECO:0000256" key="6">
    <source>
        <dbReference type="ARBA" id="ARBA00017032"/>
    </source>
</evidence>
<evidence type="ECO:0000256" key="13">
    <source>
        <dbReference type="ARBA" id="ARBA00022917"/>
    </source>
</evidence>
<comment type="catalytic activity">
    <reaction evidence="16">
        <text>tRNA(Phe) + L-phenylalanine + ATP = L-phenylalanyl-tRNA(Phe) + AMP + diphosphate + H(+)</text>
        <dbReference type="Rhea" id="RHEA:19413"/>
        <dbReference type="Rhea" id="RHEA-COMP:9668"/>
        <dbReference type="Rhea" id="RHEA-COMP:9699"/>
        <dbReference type="ChEBI" id="CHEBI:15378"/>
        <dbReference type="ChEBI" id="CHEBI:30616"/>
        <dbReference type="ChEBI" id="CHEBI:33019"/>
        <dbReference type="ChEBI" id="CHEBI:58095"/>
        <dbReference type="ChEBI" id="CHEBI:78442"/>
        <dbReference type="ChEBI" id="CHEBI:78531"/>
        <dbReference type="ChEBI" id="CHEBI:456215"/>
        <dbReference type="EC" id="6.1.1.20"/>
    </reaction>
</comment>
<evidence type="ECO:0000256" key="5">
    <source>
        <dbReference type="ARBA" id="ARBA00012814"/>
    </source>
</evidence>
<dbReference type="FunFam" id="3.30.56.10:FF:000004">
    <property type="entry name" value="Phenylalanyl-tRNA synthetase, beta subunit"/>
    <property type="match status" value="1"/>
</dbReference>
<dbReference type="OrthoDB" id="1698572at2759"/>
<evidence type="ECO:0000256" key="11">
    <source>
        <dbReference type="ARBA" id="ARBA00022840"/>
    </source>
</evidence>
<keyword evidence="14" id="KW-0030">Aminoacyl-tRNA synthetase</keyword>
<comment type="caution">
    <text evidence="18">The sequence shown here is derived from an EMBL/GenBank/DDBJ whole genome shotgun (WGS) entry which is preliminary data.</text>
</comment>
<sequence length="591" mass="66387">MPTVGIKKVVLDKHFNKVYTEKEFDELCFEYGLELDEITSEKAAVEKERGTDAAVDLNDQEVYKIDIPANRYDLLSVEGLSRAIRIFKQEIPAPIYKFAPKPAGGYQQIIVKKETAAIRPFAVGAVLRDITFDADSYASFIDLQDKLHQNICRKRTLVAIGTHDLDTIQGPFEYRAETPKDIKFKPLNQTKEYTAEELMTLYSTDSHLKPYLPIIRDHPRYPVIYDKNGIVCSMPPIINGEHSKITLNTKNVFIEATATDKQKAFVVLDTIVTLFSQYCAKPFTVEQVEVIYEETQQKEIYPLLSYREMTVETPEINTKIGVDLDDQTMATLLNKMSLKAEVVKKNTLKIVVPPTRHDILHACDIAEDVGVAYGYNNLTLRLPESNTVAEAFPINKLCDLLRIEIAAAGWTEALNFALCSRDDISTKLRQPDALKQAVHIGNPKTLEFQVARTFLLPGLLKTLSSNRDMPLPLKLFEVQDVVLKDSQSDVGARNERRLAAVYYNKAAGFEIIQGFLDRVLRMLNVNPSKDGNGYFIEAEDNDTYFPGRCAKITGPKGVHLGYIGALHPDVITGFGLTLPCGAVEINLEPFL</sequence>
<keyword evidence="9" id="KW-0479">Metal-binding</keyword>
<dbReference type="FunFam" id="3.50.40.10:FF:000002">
    <property type="entry name" value="phenylalanine--tRNA ligase beta subunit"/>
    <property type="match status" value="1"/>
</dbReference>
<dbReference type="CDD" id="cd00769">
    <property type="entry name" value="PheRS_beta_core"/>
    <property type="match status" value="1"/>
</dbReference>
<evidence type="ECO:0000256" key="16">
    <source>
        <dbReference type="ARBA" id="ARBA00049255"/>
    </source>
</evidence>
<name>A0A8S1FEC1_9PELO</name>
<comment type="cofactor">
    <cofactor evidence="1">
        <name>Mg(2+)</name>
        <dbReference type="ChEBI" id="CHEBI:18420"/>
    </cofactor>
</comment>
<dbReference type="InterPro" id="IPR005147">
    <property type="entry name" value="tRNA_synthase_B5-dom"/>
</dbReference>
<dbReference type="SMART" id="SM00873">
    <property type="entry name" value="B3_4"/>
    <property type="match status" value="1"/>
</dbReference>
<keyword evidence="13" id="KW-0648">Protein biosynthesis</keyword>
<dbReference type="GO" id="GO:0004826">
    <property type="term" value="F:phenylalanine-tRNA ligase activity"/>
    <property type="evidence" value="ECO:0007669"/>
    <property type="project" value="UniProtKB-EC"/>
</dbReference>